<dbReference type="Gene3D" id="1.20.120.20">
    <property type="entry name" value="Apolipoprotein"/>
    <property type="match status" value="1"/>
</dbReference>
<evidence type="ECO:0000313" key="2">
    <source>
        <dbReference type="EMBL" id="DAE26432.1"/>
    </source>
</evidence>
<evidence type="ECO:0000256" key="1">
    <source>
        <dbReference type="SAM" id="MobiDB-lite"/>
    </source>
</evidence>
<reference evidence="2" key="1">
    <citation type="journal article" date="2021" name="Proc. Natl. Acad. Sci. U.S.A.">
        <title>A Catalog of Tens of Thousands of Viruses from Human Metagenomes Reveals Hidden Associations with Chronic Diseases.</title>
        <authorList>
            <person name="Tisza M.J."/>
            <person name="Buck C.B."/>
        </authorList>
    </citation>
    <scope>NUCLEOTIDE SEQUENCE</scope>
    <source>
        <strain evidence="2">Ctr4Z12</strain>
    </source>
</reference>
<feature type="region of interest" description="Disordered" evidence="1">
    <location>
        <begin position="335"/>
        <end position="356"/>
    </location>
</feature>
<sequence>MADGQSVGKIHLDLGINSKNFSKSMSGIEGMAKKAAKTLAATFAVKGITDFGKQCLDLGSDLTEVQNVVDSAFGPKVSKKVDSFAKDAATSFGLSETMAKRYAGTFGAMATAFGFSQDQAADMSTQLTGLAGDVASFYNISQDEAYTKLKSVFTGETESLKDLGVVMTQTALDSYAMANGFGKTTDKMTEAEKVALRYKFVQDQLSIASGDFAKTSGSWANQMRILSLQFDSLKASIGQGLINLFTPIIQKVNALMKKMVGLASIFKQFTEMLTGNKSKDDGIAATANMAADADSNMSGASSSAADLAKNTTAAGKAAKKAKKDMFGLASWDELSNNSSSKDSDSGSTSAGSGTGAVGGSNVAAGSSVLDKAGESAGKLSGILGKVKEEFVDLAKRFAAGFQLGLGNTKQVFQSIKDEIRSIGQSLIDIFTDQSVIDAVKKCAEKIATALGKIVGSIASVGLTLADLLVGSLAKYLEQHKKDLVKHLVNLFDITGQIAEIVGNFAVVVADIAAVFRSDEAKQIGANLLNIFVETKLNVLTLMAKVGRDIIDTLTAPIIENKDKIKEVLTNVIKSLSSIIGTISDVVTNTWDKIQNVYDQHIHPLFETIKEALSTWVGTILDGYNKHIVPVLDQFAKKFKDVVEKYVQPAIDAVLDAVGNLADMLSSVLNKVLKPLINWVIANIIPVLAKNFQKAGNIILAAMKGVSQIIQGVSEVFSGICKIIKGIVDGEWKTVWEGVKDIVGGVLTAIQGQFTAGWTAIKTTFRPAAVFFETIASAIKGAFQGIGEWFKNTFSGASDKLKSGFSGVKSFFSDKSKEVKDAFTGIPDWFKTKFASAYDKASGAFAKAKDNFKAIRDNIKAPFGGIADWFESTFKGAWEKVKDVFSSRGKIFAGIKEGMEKTFKTVVNGLISGINVIVLKPFDKINKMLNTIRKVGVGKIKPFEKLWEENPITVPKIPALAQGGYVKANTPQLAMIGDNRHYGEVVSPEDKLQAMAVEAGRLAAESTSAALVPVIERLCNAIITLENTSGGVELEQYKEGDLLRVVRNENSKYKKQHGVSALT</sequence>
<dbReference type="EMBL" id="BK015818">
    <property type="protein sequence ID" value="DAE26432.1"/>
    <property type="molecule type" value="Genomic_DNA"/>
</dbReference>
<feature type="compositionally biased region" description="Low complexity" evidence="1">
    <location>
        <begin position="335"/>
        <end position="351"/>
    </location>
</feature>
<proteinExistence type="predicted"/>
<name>A0A8S5R4Y3_9CAUD</name>
<protein>
    <submittedName>
        <fullName evidence="2">Minor tail protein</fullName>
    </submittedName>
</protein>
<organism evidence="2">
    <name type="scientific">Siphoviridae sp. ctr4Z12</name>
    <dbReference type="NCBI Taxonomy" id="2827280"/>
    <lineage>
        <taxon>Viruses</taxon>
        <taxon>Duplodnaviria</taxon>
        <taxon>Heunggongvirae</taxon>
        <taxon>Uroviricota</taxon>
        <taxon>Caudoviricetes</taxon>
    </lineage>
</organism>
<accession>A0A8S5R4Y3</accession>
<dbReference type="InterPro" id="IPR016024">
    <property type="entry name" value="ARM-type_fold"/>
</dbReference>
<dbReference type="SUPFAM" id="SSF48371">
    <property type="entry name" value="ARM repeat"/>
    <property type="match status" value="1"/>
</dbReference>